<comment type="caution">
    <text evidence="1">The sequence shown here is derived from an EMBL/GenBank/DDBJ whole genome shotgun (WGS) entry which is preliminary data.</text>
</comment>
<gene>
    <name evidence="1" type="ORF">ACFSKO_16350</name>
</gene>
<protein>
    <submittedName>
        <fullName evidence="1">Uncharacterized protein</fullName>
    </submittedName>
</protein>
<keyword evidence="2" id="KW-1185">Reference proteome</keyword>
<dbReference type="RefSeq" id="WP_380253595.1">
    <property type="nucleotide sequence ID" value="NZ_JBHUII010000011.1"/>
</dbReference>
<name>A0ABW5BR05_9PROT</name>
<dbReference type="EMBL" id="JBHUII010000011">
    <property type="protein sequence ID" value="MFD2207200.1"/>
    <property type="molecule type" value="Genomic_DNA"/>
</dbReference>
<proteinExistence type="predicted"/>
<reference evidence="2" key="1">
    <citation type="journal article" date="2019" name="Int. J. Syst. Evol. Microbiol.">
        <title>The Global Catalogue of Microorganisms (GCM) 10K type strain sequencing project: providing services to taxonomists for standard genome sequencing and annotation.</title>
        <authorList>
            <consortium name="The Broad Institute Genomics Platform"/>
            <consortium name="The Broad Institute Genome Sequencing Center for Infectious Disease"/>
            <person name="Wu L."/>
            <person name="Ma J."/>
        </authorList>
    </citation>
    <scope>NUCLEOTIDE SEQUENCE [LARGE SCALE GENOMIC DNA]</scope>
    <source>
        <strain evidence="2">CGMCC 4.7192</strain>
    </source>
</reference>
<organism evidence="1 2">
    <name type="scientific">Kiloniella antarctica</name>
    <dbReference type="NCBI Taxonomy" id="1550907"/>
    <lineage>
        <taxon>Bacteria</taxon>
        <taxon>Pseudomonadati</taxon>
        <taxon>Pseudomonadota</taxon>
        <taxon>Alphaproteobacteria</taxon>
        <taxon>Rhodospirillales</taxon>
        <taxon>Kiloniellaceae</taxon>
        <taxon>Kiloniella</taxon>
    </lineage>
</organism>
<accession>A0ABW5BR05</accession>
<evidence type="ECO:0000313" key="2">
    <source>
        <dbReference type="Proteomes" id="UP001597294"/>
    </source>
</evidence>
<evidence type="ECO:0000313" key="1">
    <source>
        <dbReference type="EMBL" id="MFD2207200.1"/>
    </source>
</evidence>
<dbReference type="Proteomes" id="UP001597294">
    <property type="component" value="Unassembled WGS sequence"/>
</dbReference>
<sequence length="71" mass="8092">MTDKTKTKIKSSGYAALDITRGRNGVAKRLMKGEKVIFDVRLELDPDWRAWSDDTVSIQFGCKVLEMDEVK</sequence>